<dbReference type="InterPro" id="IPR001789">
    <property type="entry name" value="Sig_transdc_resp-reg_receiver"/>
</dbReference>
<dbReference type="PATRIC" id="fig|42253.5.peg.1108"/>
<dbReference type="GO" id="GO:0000160">
    <property type="term" value="P:phosphorelay signal transduction system"/>
    <property type="evidence" value="ECO:0007669"/>
    <property type="project" value="InterPro"/>
</dbReference>
<protein>
    <recommendedName>
        <fullName evidence="1">diguanylate cyclase</fullName>
        <ecNumber evidence="1">2.7.7.65</ecNumber>
    </recommendedName>
</protein>
<feature type="domain" description="GGDEF" evidence="5">
    <location>
        <begin position="190"/>
        <end position="324"/>
    </location>
</feature>
<accession>A0A0K2G9L9</accession>
<feature type="domain" description="Response regulatory" evidence="4">
    <location>
        <begin position="2"/>
        <end position="126"/>
    </location>
</feature>
<name>A0A0K2G9L9_NITMO</name>
<dbReference type="InterPro" id="IPR000160">
    <property type="entry name" value="GGDEF_dom"/>
</dbReference>
<evidence type="ECO:0000256" key="1">
    <source>
        <dbReference type="ARBA" id="ARBA00012528"/>
    </source>
</evidence>
<dbReference type="FunFam" id="3.30.70.270:FF:000001">
    <property type="entry name" value="Diguanylate cyclase domain protein"/>
    <property type="match status" value="1"/>
</dbReference>
<keyword evidence="7" id="KW-1185">Reference proteome</keyword>
<dbReference type="AlphaFoldDB" id="A0A0K2G9L9"/>
<evidence type="ECO:0000256" key="3">
    <source>
        <dbReference type="PROSITE-ProRule" id="PRU00169"/>
    </source>
</evidence>
<dbReference type="Pfam" id="PF00990">
    <property type="entry name" value="GGDEF"/>
    <property type="match status" value="1"/>
</dbReference>
<dbReference type="OrthoDB" id="9813903at2"/>
<evidence type="ECO:0000259" key="4">
    <source>
        <dbReference type="PROSITE" id="PS50110"/>
    </source>
</evidence>
<dbReference type="EC" id="2.7.7.65" evidence="1"/>
<evidence type="ECO:0000313" key="7">
    <source>
        <dbReference type="Proteomes" id="UP000069205"/>
    </source>
</evidence>
<dbReference type="NCBIfam" id="TIGR00254">
    <property type="entry name" value="GGDEF"/>
    <property type="match status" value="1"/>
</dbReference>
<dbReference type="PROSITE" id="PS50110">
    <property type="entry name" value="RESPONSE_REGULATORY"/>
    <property type="match status" value="1"/>
</dbReference>
<dbReference type="SMART" id="SM00267">
    <property type="entry name" value="GGDEF"/>
    <property type="match status" value="1"/>
</dbReference>
<dbReference type="EMBL" id="CP011801">
    <property type="protein sequence ID" value="ALA57554.1"/>
    <property type="molecule type" value="Genomic_DNA"/>
</dbReference>
<organism evidence="6 7">
    <name type="scientific">Nitrospira moscoviensis</name>
    <dbReference type="NCBI Taxonomy" id="42253"/>
    <lineage>
        <taxon>Bacteria</taxon>
        <taxon>Pseudomonadati</taxon>
        <taxon>Nitrospirota</taxon>
        <taxon>Nitrospiria</taxon>
        <taxon>Nitrospirales</taxon>
        <taxon>Nitrospiraceae</taxon>
        <taxon>Nitrospira</taxon>
    </lineage>
</organism>
<evidence type="ECO:0000259" key="5">
    <source>
        <dbReference type="PROSITE" id="PS50887"/>
    </source>
</evidence>
<dbReference type="Gene3D" id="3.40.50.2300">
    <property type="match status" value="1"/>
</dbReference>
<keyword evidence="6" id="KW-0548">Nucleotidyltransferase</keyword>
<dbReference type="SUPFAM" id="SSF52172">
    <property type="entry name" value="CheY-like"/>
    <property type="match status" value="1"/>
</dbReference>
<dbReference type="RefSeq" id="WP_053378878.1">
    <property type="nucleotide sequence ID" value="NZ_CP011801.1"/>
</dbReference>
<keyword evidence="6" id="KW-0808">Transferase</keyword>
<dbReference type="KEGG" id="nmv:NITMOv2_1123"/>
<gene>
    <name evidence="6" type="ORF">NITMOv2_1123</name>
</gene>
<proteinExistence type="predicted"/>
<dbReference type="InterPro" id="IPR011006">
    <property type="entry name" value="CheY-like_superfamily"/>
</dbReference>
<reference evidence="6 7" key="1">
    <citation type="journal article" date="2015" name="Proc. Natl. Acad. Sci. U.S.A.">
        <title>Expanded metabolic versatility of ubiquitous nitrite-oxidizing bacteria from the genus Nitrospira.</title>
        <authorList>
            <person name="Koch H."/>
            <person name="Lucker S."/>
            <person name="Albertsen M."/>
            <person name="Kitzinger K."/>
            <person name="Herbold C."/>
            <person name="Spieck E."/>
            <person name="Nielsen P.H."/>
            <person name="Wagner M."/>
            <person name="Daims H."/>
        </authorList>
    </citation>
    <scope>NUCLEOTIDE SEQUENCE [LARGE SCALE GENOMIC DNA]</scope>
    <source>
        <strain evidence="6 7">NSP M-1</strain>
    </source>
</reference>
<dbReference type="PANTHER" id="PTHR45138">
    <property type="entry name" value="REGULATORY COMPONENTS OF SENSORY TRANSDUCTION SYSTEM"/>
    <property type="match status" value="1"/>
</dbReference>
<dbReference type="InterPro" id="IPR029787">
    <property type="entry name" value="Nucleotide_cyclase"/>
</dbReference>
<dbReference type="GO" id="GO:0005886">
    <property type="term" value="C:plasma membrane"/>
    <property type="evidence" value="ECO:0007669"/>
    <property type="project" value="TreeGrafter"/>
</dbReference>
<dbReference type="Proteomes" id="UP000069205">
    <property type="component" value="Chromosome"/>
</dbReference>
<comment type="catalytic activity">
    <reaction evidence="2">
        <text>2 GTP = 3',3'-c-di-GMP + 2 diphosphate</text>
        <dbReference type="Rhea" id="RHEA:24898"/>
        <dbReference type="ChEBI" id="CHEBI:33019"/>
        <dbReference type="ChEBI" id="CHEBI:37565"/>
        <dbReference type="ChEBI" id="CHEBI:58805"/>
        <dbReference type="EC" id="2.7.7.65"/>
    </reaction>
</comment>
<evidence type="ECO:0000256" key="2">
    <source>
        <dbReference type="ARBA" id="ARBA00034247"/>
    </source>
</evidence>
<dbReference type="SMART" id="SM00448">
    <property type="entry name" value="REC"/>
    <property type="match status" value="1"/>
</dbReference>
<dbReference type="CDD" id="cd01949">
    <property type="entry name" value="GGDEF"/>
    <property type="match status" value="1"/>
</dbReference>
<dbReference type="PROSITE" id="PS50887">
    <property type="entry name" value="GGDEF"/>
    <property type="match status" value="1"/>
</dbReference>
<evidence type="ECO:0000313" key="6">
    <source>
        <dbReference type="EMBL" id="ALA57554.1"/>
    </source>
</evidence>
<dbReference type="Pfam" id="PF00072">
    <property type="entry name" value="Response_reg"/>
    <property type="match status" value="1"/>
</dbReference>
<dbReference type="STRING" id="42253.NITMOv2_1123"/>
<feature type="modified residue" description="4-aspartylphosphate" evidence="3">
    <location>
        <position position="59"/>
    </location>
</feature>
<keyword evidence="3" id="KW-0597">Phosphoprotein</keyword>
<dbReference type="GO" id="GO:0043709">
    <property type="term" value="P:cell adhesion involved in single-species biofilm formation"/>
    <property type="evidence" value="ECO:0007669"/>
    <property type="project" value="TreeGrafter"/>
</dbReference>
<dbReference type="InterPro" id="IPR043128">
    <property type="entry name" value="Rev_trsase/Diguanyl_cyclase"/>
</dbReference>
<dbReference type="SUPFAM" id="SSF55073">
    <property type="entry name" value="Nucleotide cyclase"/>
    <property type="match status" value="1"/>
</dbReference>
<sequence length="334" mass="36786">MSILIVDDSPDDRLLLHSILSAAGYEDILTADSAAAAFSSLGLDGGKQAAARVDLILMDILMPDMNGIEACRQIKAVDRFRDTPIIMVTVKTDPVDLQLAFAAGAMDYVAKPVNKIELLTRVRSVLRLVHEIDRRRAREQELLEVMRQLQEANQMLLRLSCLDGLTGITNRRQFDDFLDQEWRRAVRDSTPLSLIMFDIDRFKNYNDTKGHTAGDECLKQVSAAISSAVNRPGDLVARYGGDEFVIVLPGTGIDGAAQVAEGLRRRVESLGIRHAEGDLVTISVGYASVIPTRQASPTDLIKAADQALYQAKQEGRNRAKPAAMLTLVENLRED</sequence>
<dbReference type="Gene3D" id="3.30.70.270">
    <property type="match status" value="1"/>
</dbReference>
<dbReference type="PANTHER" id="PTHR45138:SF9">
    <property type="entry name" value="DIGUANYLATE CYCLASE DGCM-RELATED"/>
    <property type="match status" value="1"/>
</dbReference>
<dbReference type="GO" id="GO:0052621">
    <property type="term" value="F:diguanylate cyclase activity"/>
    <property type="evidence" value="ECO:0007669"/>
    <property type="project" value="UniProtKB-EC"/>
</dbReference>
<dbReference type="GO" id="GO:1902201">
    <property type="term" value="P:negative regulation of bacterial-type flagellum-dependent cell motility"/>
    <property type="evidence" value="ECO:0007669"/>
    <property type="project" value="TreeGrafter"/>
</dbReference>
<dbReference type="InterPro" id="IPR050469">
    <property type="entry name" value="Diguanylate_Cyclase"/>
</dbReference>